<dbReference type="EMBL" id="CP097510">
    <property type="protein sequence ID" value="URE25191.1"/>
    <property type="molecule type" value="Genomic_DNA"/>
</dbReference>
<gene>
    <name evidence="2" type="ORF">MUK42_06078</name>
</gene>
<dbReference type="InterPro" id="IPR007608">
    <property type="entry name" value="Senescence_reg_S40"/>
</dbReference>
<reference evidence="2" key="1">
    <citation type="submission" date="2022-05" db="EMBL/GenBank/DDBJ databases">
        <title>The Musa troglodytarum L. genome provides insights into the mechanism of non-climacteric behaviour and enrichment of carotenoids.</title>
        <authorList>
            <person name="Wang J."/>
        </authorList>
    </citation>
    <scope>NUCLEOTIDE SEQUENCE</scope>
    <source>
        <tissue evidence="2">Leaf</tissue>
    </source>
</reference>
<dbReference type="GO" id="GO:0010150">
    <property type="term" value="P:leaf senescence"/>
    <property type="evidence" value="ECO:0007669"/>
    <property type="project" value="UniProtKB-ARBA"/>
</dbReference>
<sequence>MVTRRIADKTSFSVCVGNGRTLKGRDLRQVRNSILRMTGFLER</sequence>
<proteinExistence type="inferred from homology"/>
<evidence type="ECO:0000313" key="2">
    <source>
        <dbReference type="EMBL" id="URE25191.1"/>
    </source>
</evidence>
<dbReference type="Pfam" id="PF04520">
    <property type="entry name" value="Senescence_reg"/>
    <property type="match status" value="1"/>
</dbReference>
<evidence type="ECO:0000256" key="1">
    <source>
        <dbReference type="ARBA" id="ARBA00034773"/>
    </source>
</evidence>
<name>A0A9E7KPX5_9LILI</name>
<keyword evidence="3" id="KW-1185">Reference proteome</keyword>
<dbReference type="PANTHER" id="PTHR33083:SF49">
    <property type="entry name" value="SENESCENCE REGULATOR"/>
    <property type="match status" value="1"/>
</dbReference>
<dbReference type="PANTHER" id="PTHR33083">
    <property type="entry name" value="EXPRESSED PROTEIN"/>
    <property type="match status" value="1"/>
</dbReference>
<dbReference type="OrthoDB" id="672058at2759"/>
<dbReference type="AlphaFoldDB" id="A0A9E7KPX5"/>
<comment type="similarity">
    <text evidence="1">Belongs to the senescence regulator S40 family.</text>
</comment>
<organism evidence="2 3">
    <name type="scientific">Musa troglodytarum</name>
    <name type="common">fe'i banana</name>
    <dbReference type="NCBI Taxonomy" id="320322"/>
    <lineage>
        <taxon>Eukaryota</taxon>
        <taxon>Viridiplantae</taxon>
        <taxon>Streptophyta</taxon>
        <taxon>Embryophyta</taxon>
        <taxon>Tracheophyta</taxon>
        <taxon>Spermatophyta</taxon>
        <taxon>Magnoliopsida</taxon>
        <taxon>Liliopsida</taxon>
        <taxon>Zingiberales</taxon>
        <taxon>Musaceae</taxon>
        <taxon>Musa</taxon>
    </lineage>
</organism>
<dbReference type="Proteomes" id="UP001055439">
    <property type="component" value="Chromosome 8"/>
</dbReference>
<protein>
    <submittedName>
        <fullName evidence="2">DUF584 domain containing protein</fullName>
    </submittedName>
</protein>
<accession>A0A9E7KPX5</accession>
<evidence type="ECO:0000313" key="3">
    <source>
        <dbReference type="Proteomes" id="UP001055439"/>
    </source>
</evidence>